<dbReference type="EMBL" id="AB646134">
    <property type="protein sequence ID" value="BAM64823.1"/>
    <property type="molecule type" value="Genomic_DNA"/>
</dbReference>
<evidence type="ECO:0000256" key="1">
    <source>
        <dbReference type="SAM" id="MobiDB-lite"/>
    </source>
</evidence>
<feature type="region of interest" description="Disordered" evidence="1">
    <location>
        <begin position="98"/>
        <end position="122"/>
    </location>
</feature>
<accession>K4Q0E6</accession>
<protein>
    <submittedName>
        <fullName evidence="2">Uncharacterized protein</fullName>
    </submittedName>
</protein>
<organism evidence="2">
    <name type="scientific">Beta vulgaris</name>
    <name type="common">Sugar beet</name>
    <dbReference type="NCBI Taxonomy" id="161934"/>
    <lineage>
        <taxon>Eukaryota</taxon>
        <taxon>Viridiplantae</taxon>
        <taxon>Streptophyta</taxon>
        <taxon>Embryophyta</taxon>
        <taxon>Tracheophyta</taxon>
        <taxon>Spermatophyta</taxon>
        <taxon>Magnoliopsida</taxon>
        <taxon>eudicotyledons</taxon>
        <taxon>Gunneridae</taxon>
        <taxon>Pentapetalae</taxon>
        <taxon>Caryophyllales</taxon>
        <taxon>Chenopodiaceae</taxon>
        <taxon>Betoideae</taxon>
        <taxon>Beta</taxon>
    </lineage>
</organism>
<reference evidence="2" key="1">
    <citation type="journal article" date="2012" name="Genetics">
        <title>Unusual and typical features of a novel restorer-of-fertility gene of sugar beet (Beta vulgaris L.).</title>
        <authorList>
            <person name="Matsuhira H."/>
            <person name="Kagami H."/>
            <person name="Kurata M."/>
            <person name="Kitazaki K."/>
            <person name="Matsunaga M."/>
            <person name="Hamaguchi Y."/>
            <person name="Hagihara E."/>
            <person name="Ueda M."/>
            <person name="Harada M."/>
            <person name="Muramatsu A."/>
            <person name="Yui-Kurino R."/>
            <person name="Taguchi K."/>
            <person name="Tamagake H."/>
            <person name="Mikami T."/>
            <person name="Kubo T."/>
        </authorList>
    </citation>
    <scope>NUCLEOTIDE SEQUENCE</scope>
</reference>
<name>K4Q0E6_BETVU</name>
<dbReference type="AlphaFoldDB" id="K4Q0E6"/>
<evidence type="ECO:0000313" key="2">
    <source>
        <dbReference type="EMBL" id="BAM64823.1"/>
    </source>
</evidence>
<proteinExistence type="predicted"/>
<sequence>MEETACLWDMKFGLNDDLNEIFPNLTTEPIESEMTKKRLQEDNKQCNKSDLDSSSYEKKLEMTRKRLHDHYEQCNKARKTTRLMEYIDLPAIPQHGCGAPRKKKQLKREDKTKRERKLTIPMGPPPRVLAAVGYPASKHKLFNLSTIFPRTLPKTCLRNLLTVLDYWACITNRLTHDLHLLGTISCCFYYNWGTFQNQNNNFFQKKKKHLQYVQLAGYENPRRRTSLRRFA</sequence>